<dbReference type="InterPro" id="IPR018535">
    <property type="entry name" value="DUF1996"/>
</dbReference>
<organism evidence="2 3">
    <name type="scientific">Staphylotrichum tortipilum</name>
    <dbReference type="NCBI Taxonomy" id="2831512"/>
    <lineage>
        <taxon>Eukaryota</taxon>
        <taxon>Fungi</taxon>
        <taxon>Dikarya</taxon>
        <taxon>Ascomycota</taxon>
        <taxon>Pezizomycotina</taxon>
        <taxon>Sordariomycetes</taxon>
        <taxon>Sordariomycetidae</taxon>
        <taxon>Sordariales</taxon>
        <taxon>Chaetomiaceae</taxon>
        <taxon>Staphylotrichum</taxon>
    </lineage>
</organism>
<comment type="caution">
    <text evidence="2">The sequence shown here is derived from an EMBL/GenBank/DDBJ whole genome shotgun (WGS) entry which is preliminary data.</text>
</comment>
<reference evidence="2" key="1">
    <citation type="journal article" date="2023" name="Mol. Phylogenet. Evol.">
        <title>Genome-scale phylogeny and comparative genomics of the fungal order Sordariales.</title>
        <authorList>
            <person name="Hensen N."/>
            <person name="Bonometti L."/>
            <person name="Westerberg I."/>
            <person name="Brannstrom I.O."/>
            <person name="Guillou S."/>
            <person name="Cros-Aarteil S."/>
            <person name="Calhoun S."/>
            <person name="Haridas S."/>
            <person name="Kuo A."/>
            <person name="Mondo S."/>
            <person name="Pangilinan J."/>
            <person name="Riley R."/>
            <person name="LaButti K."/>
            <person name="Andreopoulos B."/>
            <person name="Lipzen A."/>
            <person name="Chen C."/>
            <person name="Yan M."/>
            <person name="Daum C."/>
            <person name="Ng V."/>
            <person name="Clum A."/>
            <person name="Steindorff A."/>
            <person name="Ohm R.A."/>
            <person name="Martin F."/>
            <person name="Silar P."/>
            <person name="Natvig D.O."/>
            <person name="Lalanne C."/>
            <person name="Gautier V."/>
            <person name="Ament-Velasquez S.L."/>
            <person name="Kruys A."/>
            <person name="Hutchinson M.I."/>
            <person name="Powell A.J."/>
            <person name="Barry K."/>
            <person name="Miller A.N."/>
            <person name="Grigoriev I.V."/>
            <person name="Debuchy R."/>
            <person name="Gladieux P."/>
            <person name="Hiltunen Thoren M."/>
            <person name="Johannesson H."/>
        </authorList>
    </citation>
    <scope>NUCLEOTIDE SEQUENCE</scope>
    <source>
        <strain evidence="2">CBS 103.79</strain>
    </source>
</reference>
<dbReference type="Pfam" id="PF09362">
    <property type="entry name" value="DUF1996"/>
    <property type="match status" value="1"/>
</dbReference>
<evidence type="ECO:0000259" key="1">
    <source>
        <dbReference type="Pfam" id="PF09362"/>
    </source>
</evidence>
<protein>
    <recommendedName>
        <fullName evidence="1">DUF1996 domain-containing protein</fullName>
    </recommendedName>
</protein>
<gene>
    <name evidence="2" type="ORF">C8A05DRAFT_39703</name>
</gene>
<dbReference type="AlphaFoldDB" id="A0AAN6RNV6"/>
<feature type="domain" description="DUF1996" evidence="1">
    <location>
        <begin position="33"/>
        <end position="283"/>
    </location>
</feature>
<proteinExistence type="predicted"/>
<name>A0AAN6RNV6_9PEZI</name>
<accession>A0AAN6RNV6</accession>
<sequence>MKINAVTAALGLASPAQALLRFGCAKLTIQRLDPLVTPGQNPSPHLHQIIGGNSFNVSMPHPEHDLPSLSTCTSCQFTEDFSNYWTAVLYFRARNGTYKRVPQIAQAGMEGTQGGMVVYYMSDALFDTAQKSTVTAFKPGFRMLIGEASYTTRDQARDFRQLTYTCMENQASRSPESIGFPKTPCKLGIMANHRFPTCWDGVNLDTPNHRDHVAYPETGTFESGGRCPSTHPVKIPQILLETVWDTSAFNKKEDWPADGSQPFCWSSGDCSGFGSHADYVFGWKGDTLQKAMDGHTYVSAPMLKTQSIAEQNKCVAKEMVKENFDGWLKALPGGGGMPMA</sequence>
<dbReference type="PANTHER" id="PTHR43662">
    <property type="match status" value="1"/>
</dbReference>
<evidence type="ECO:0000313" key="2">
    <source>
        <dbReference type="EMBL" id="KAK3896751.1"/>
    </source>
</evidence>
<keyword evidence="3" id="KW-1185">Reference proteome</keyword>
<reference evidence="2" key="2">
    <citation type="submission" date="2023-05" db="EMBL/GenBank/DDBJ databases">
        <authorList>
            <consortium name="Lawrence Berkeley National Laboratory"/>
            <person name="Steindorff A."/>
            <person name="Hensen N."/>
            <person name="Bonometti L."/>
            <person name="Westerberg I."/>
            <person name="Brannstrom I.O."/>
            <person name="Guillou S."/>
            <person name="Cros-Aarteil S."/>
            <person name="Calhoun S."/>
            <person name="Haridas S."/>
            <person name="Kuo A."/>
            <person name="Mondo S."/>
            <person name="Pangilinan J."/>
            <person name="Riley R."/>
            <person name="Labutti K."/>
            <person name="Andreopoulos B."/>
            <person name="Lipzen A."/>
            <person name="Chen C."/>
            <person name="Yanf M."/>
            <person name="Daum C."/>
            <person name="Ng V."/>
            <person name="Clum A."/>
            <person name="Ohm R."/>
            <person name="Martin F."/>
            <person name="Silar P."/>
            <person name="Natvig D."/>
            <person name="Lalanne C."/>
            <person name="Gautier V."/>
            <person name="Ament-Velasquez S.L."/>
            <person name="Kruys A."/>
            <person name="Hutchinson M.I."/>
            <person name="Powell A.J."/>
            <person name="Barry K."/>
            <person name="Miller A.N."/>
            <person name="Grigoriev I.V."/>
            <person name="Debuchy R."/>
            <person name="Gladieux P."/>
            <person name="Thoren M.H."/>
            <person name="Johannesson H."/>
        </authorList>
    </citation>
    <scope>NUCLEOTIDE SEQUENCE</scope>
    <source>
        <strain evidence="2">CBS 103.79</strain>
    </source>
</reference>
<evidence type="ECO:0000313" key="3">
    <source>
        <dbReference type="Proteomes" id="UP001303889"/>
    </source>
</evidence>
<dbReference type="EMBL" id="MU856419">
    <property type="protein sequence ID" value="KAK3896751.1"/>
    <property type="molecule type" value="Genomic_DNA"/>
</dbReference>
<dbReference type="PANTHER" id="PTHR43662:SF13">
    <property type="entry name" value="DUF1996 DOMAIN-CONTAINING PROTEIN"/>
    <property type="match status" value="1"/>
</dbReference>
<dbReference type="Proteomes" id="UP001303889">
    <property type="component" value="Unassembled WGS sequence"/>
</dbReference>